<protein>
    <recommendedName>
        <fullName evidence="5">Toxin</fullName>
    </recommendedName>
</protein>
<dbReference type="Gene3D" id="3.90.550.20">
    <property type="match status" value="1"/>
</dbReference>
<feature type="domain" description="TcdA/TcdB toxin pore forming" evidence="2">
    <location>
        <begin position="1063"/>
        <end position="1700"/>
    </location>
</feature>
<dbReference type="HOGENOM" id="CLU_229658_0_0_6"/>
<dbReference type="KEGG" id="pba:PSEBR_a620"/>
<name>F2KDJ0_PSEBN</name>
<evidence type="ECO:0000259" key="2">
    <source>
        <dbReference type="Pfam" id="PF12920"/>
    </source>
</evidence>
<dbReference type="InterPro" id="IPR024770">
    <property type="entry name" value="TcdA/TcdB_cat"/>
</dbReference>
<dbReference type="Pfam" id="PF12920">
    <property type="entry name" value="TcdA_TcdB_pore"/>
    <property type="match status" value="1"/>
</dbReference>
<accession>F2KDJ0</accession>
<dbReference type="RefSeq" id="WP_013692156.1">
    <property type="nucleotide sequence ID" value="NC_015379.1"/>
</dbReference>
<dbReference type="CDD" id="cd20495">
    <property type="entry name" value="C58_PaToxP-like"/>
    <property type="match status" value="1"/>
</dbReference>
<dbReference type="InterPro" id="IPR029044">
    <property type="entry name" value="Nucleotide-diphossugar_trans"/>
</dbReference>
<dbReference type="EMBL" id="CP002585">
    <property type="protein sequence ID" value="AEA66768.1"/>
    <property type="molecule type" value="Genomic_DNA"/>
</dbReference>
<dbReference type="Pfam" id="PF12919">
    <property type="entry name" value="TcdA_TcdB"/>
    <property type="match status" value="1"/>
</dbReference>
<proteinExistence type="predicted"/>
<evidence type="ECO:0000313" key="4">
    <source>
        <dbReference type="Proteomes" id="UP000006692"/>
    </source>
</evidence>
<dbReference type="GO" id="GO:0016757">
    <property type="term" value="F:glycosyltransferase activity"/>
    <property type="evidence" value="ECO:0007669"/>
    <property type="project" value="InterPro"/>
</dbReference>
<evidence type="ECO:0000259" key="1">
    <source>
        <dbReference type="Pfam" id="PF12919"/>
    </source>
</evidence>
<reference evidence="3 4" key="1">
    <citation type="journal article" date="2011" name="J. Bacteriol.">
        <title>Complete genome sequence of a beneficial plant root-associated bacterium, Pseudomonas brassicacearum.</title>
        <authorList>
            <person name="Ortet P."/>
            <person name="Barakat M."/>
            <person name="Lalaouna D."/>
            <person name="Fochesato S."/>
            <person name="Barbe V."/>
            <person name="Vacherie B."/>
            <person name="Santaella C."/>
            <person name="Heulin T."/>
            <person name="Achouak W."/>
        </authorList>
    </citation>
    <scope>NUCLEOTIDE SEQUENCE [LARGE SCALE GENOMIC DNA]</scope>
    <source>
        <strain evidence="3 4">NFM421</strain>
    </source>
</reference>
<dbReference type="InterPro" id="IPR024769">
    <property type="entry name" value="TcdA/TcdB_pore_forming"/>
</dbReference>
<dbReference type="SUPFAM" id="SSF53448">
    <property type="entry name" value="Nucleotide-diphospho-sugar transferases"/>
    <property type="match status" value="1"/>
</dbReference>
<evidence type="ECO:0008006" key="5">
    <source>
        <dbReference type="Google" id="ProtNLM"/>
    </source>
</evidence>
<feature type="domain" description="GT44" evidence="1">
    <location>
        <begin position="124"/>
        <end position="506"/>
    </location>
</feature>
<gene>
    <name evidence="3" type="ORF">PSEBR_a620</name>
</gene>
<organism evidence="3 4">
    <name type="scientific">Pseudomonas brassicacearum (strain NFM421)</name>
    <dbReference type="NCBI Taxonomy" id="994484"/>
    <lineage>
        <taxon>Bacteria</taxon>
        <taxon>Pseudomonadati</taxon>
        <taxon>Pseudomonadota</taxon>
        <taxon>Gammaproteobacteria</taxon>
        <taxon>Pseudomonadales</taxon>
        <taxon>Pseudomonadaceae</taxon>
        <taxon>Pseudomonas</taxon>
    </lineage>
</organism>
<dbReference type="Proteomes" id="UP000006692">
    <property type="component" value="Chromosome"/>
</dbReference>
<evidence type="ECO:0000313" key="3">
    <source>
        <dbReference type="EMBL" id="AEA66768.1"/>
    </source>
</evidence>
<sequence>MQEANVQTRDGALGFISLFKLADLERALLPYKNNEQYDAVIRYYFACIGMPDSHRLLEPLGLLKQTLAQVLGSRRVKRSLEGRTSGPGETAMDLPRIYDKVERHEARLQFSTEQMKRVPTEVPKTLHFVWLGGGLGNIQRDYLNVWKEVLARQGYSLNLWYDSDALLAWQTNRLIVEAAKTDVFLQGVDERISEVELGGLYNERTIVLKQQMHAHISAAVAGGGSADEARMDLLSRAYGQDVQVLRKQLEDNRRSVLDMDGFKLRDIAAGDVSLQLQDVYEREMCLRGNMAAASDVVRAEVLYAEGGSYTDVDHLPPLSQTLGAVDISGFDRNARLGVLQLLLNNNPEWMPGRQASSSHYTHIGAEYFPALQAFAQSRPSLSEVFAQPADRLARPFALRALAMQQSLSNAFLMAHPGCAVLNSVIERLRANYALIDASTRLAAQRDIALSDVAGMLRLVEEVFEKTNGPLTGLSMEDVPRAIALITAIATHFGDGIRFESEGTIYLTGPGAMRDGMVDYAKAHLGAAIAESLSKEAAIAPNGTVNGATEEEQDHSWKENETDHEKWVSNEQTSWREGLYSTRYSGDMAQLLKHSTIEFQQGWPLIEGRAVLLTDVLEQLVEGLGEPFIEAMSQGHDGEIRFEKPLPLSFDDRQRIRHQAADALVPVFLSDARMQNLGIDEVLIDIASGARRLIEASPLQRVSLGLLLGLDALDNQRFNAATSELENLANSVAEQGVSGRYAVIERQLFKRKAAGFMDGLSSDPAYAPMPSDSTLDLKKAALKEARTLFQWGRHVARIQKAATLEHRVQIVERSAQVLDGFGHNGVQMVPQDLLLGSDGETIGGRCYPLALAMSAALAQGDVASGQLRERFFLTVLEPGQADSQAFLQTLEALRDVSLGDVGTRLGQADLDQVTAALERHAAPRTLMLNSDNHSMLVAKTVSGERATYHFFDPNFGLCKFDHPDGLQRALEHFFQTEGMARYYAAYGSEARPQFDLIDLHSAKISALELSDGFTVEHLLKPDPLPGKPALAIRQRLNRAYGRSLVDNSHLGSSLLALDSHWWGQQIAQATVDLQALNDSPTPLVPLFDTLEITPEGQYRVSLIDPAQPQQQVWVLSDDHRLLRIKNWLSEQFSTLARQPVQSGGVVDPTEAGSVHTLNAGFTIQALMNALRGREGDDRTLTTAVRLHAYVNYVQLVHGNVMDVTGLVQLARTALAEERLIARTCAPVVGQALGHAANEGVGAVLGLANVGFDIYQLKTAQTGIEKAQFGTQLTFDSASLALTAGGVGAGLAGASTAAAVLGGAGVILGGVAVGVAALAQGFASIAQQARDVGQFFDELEQAYRGDGYCYDHTLAAWVARPSLIVRSIDLEEGTLQLDSPKLYPLHDHFGVPGFDPDEARAIDIRRELGLPGRIGFVPPAGQPIVLPCTPQTTYGYEYKALPFARWRHDRGFDTARRLEKRQADGTWLFLFSFYSFPSDYILNRLSPVYGETVIRVYLDAVERTLVVPVMPEAWQGKLSYWLRGADSRCTVTLNPGVDISLVSPNLMYCRWVLQASWANDRDIRIEPSGELYIGTVHVSRVGQQEVLIRTADQLFRVPQGKRQLDILEQTAPEGLDEQALLDHYKGLAREHRLALPYTPVHHYLIPFEDPRQPRYTTAWYDAGEDRFLYIRDDLAVLGEPQLSVVMGESAYFYDPDGFQIWQTDCATGLLKCRYLLLLQEGQSTIRSLEADAQGVIHVVQEYVLDNQTVRQYRYLIHDSQLLLSSVTYDTAPQLQALLLSSDTLAGWSSVLGDFLRLPLGPSHNGAATVDWQPASYVSICWTIAPDSRDLAWVRRSDRRLILAPPASHHFRGWDDSIKNLDGLMLLPMADDSEVFFVYQRVTANQTLCRLQRNVNDGKAQWTRQWVQPEGLKQILAVDGGYVALDENGLFFNLGAQETLQFAGVSEQWLKGRSRWWQALEPLAKRYPGRDFAIAGLRNVAGDGNLCAWYVNNRLLLCDPGLDKEVRLLGMTPDNQSVWLFDRSSGEVLSQAFFDPQRLDQAFGAGSQLLAGDSLPTYQREWASWRFADVTLEGSGLRGISVDGLSLALRHQEAGTITGVNHDWVSAQGEHLIEALQRLLEQAQHTEFVSVESEPGSLQWYDVQSARLLRVTGKNLPRNFTLLGTQAQVNVLLHKHQDGRVLIYPDKRSIGPFDYVQRNAQVLVVEGAKVGRDLLPLIPDEVNTLILRLGQGAVTCHLTKKEWLKLDSVIVDCRHALDEPPAMASTLIWAFDEPGKLVFEIVQAHLVIVDPDSEHCLILRDVCSADPLLRGEICLGFNAAHARPVSTFVARLRDLGGVGSATLKELLAPAPVEGQVVPLQGTR</sequence>
<reference key="2">
    <citation type="submission" date="2011-03" db="EMBL/GenBank/DDBJ databases">
        <title>Complete Genome Sequence of a beneficial plant roots-associated bacterium Pseudomonas brassicacearum.</title>
        <authorList>
            <person name="Ortet P."/>
            <person name="Barakat M."/>
            <person name="Lalaouna D."/>
            <person name="Fochesato S."/>
            <person name="Barbe V."/>
            <person name="Santaella C."/>
            <person name="Heulin T."/>
            <person name="Achouak W."/>
        </authorList>
    </citation>
    <scope>NUCLEOTIDE SEQUENCE</scope>
    <source>
        <strain>NFM421</strain>
    </source>
</reference>